<dbReference type="EMBL" id="BAAAYL010000001">
    <property type="protein sequence ID" value="GAA3368573.1"/>
    <property type="molecule type" value="Genomic_DNA"/>
</dbReference>
<reference evidence="3" key="1">
    <citation type="journal article" date="2019" name="Int. J. Syst. Evol. Microbiol.">
        <title>The Global Catalogue of Microorganisms (GCM) 10K type strain sequencing project: providing services to taxonomists for standard genome sequencing and annotation.</title>
        <authorList>
            <consortium name="The Broad Institute Genomics Platform"/>
            <consortium name="The Broad Institute Genome Sequencing Center for Infectious Disease"/>
            <person name="Wu L."/>
            <person name="Ma J."/>
        </authorList>
    </citation>
    <scope>NUCLEOTIDE SEQUENCE [LARGE SCALE GENOMIC DNA]</scope>
    <source>
        <strain evidence="3">JCM 9651</strain>
    </source>
</reference>
<protein>
    <submittedName>
        <fullName evidence="2">Uncharacterized protein</fullName>
    </submittedName>
</protein>
<evidence type="ECO:0000256" key="1">
    <source>
        <dbReference type="SAM" id="SignalP"/>
    </source>
</evidence>
<feature type="chain" id="PRO_5045195800" evidence="1">
    <location>
        <begin position="24"/>
        <end position="162"/>
    </location>
</feature>
<sequence length="162" mass="16086">MQMTKRPASRRLLSAVGTLAVSAATMLAGGGAASAAPASASATVGIQDATLGRTCVGPALNRKLAFTITSTTGVPAGSTWKFTVSITSWMGLQVSSDSSYVPSASGTTQQVDLSAPSGIPAGVTVTLTPTNYLVPVSGSNTLTLSGYGGSTSVSLNNSNRPC</sequence>
<keyword evidence="1" id="KW-0732">Signal</keyword>
<name>A0ABP6S596_9ACTN</name>
<accession>A0ABP6S596</accession>
<evidence type="ECO:0000313" key="2">
    <source>
        <dbReference type="EMBL" id="GAA3368573.1"/>
    </source>
</evidence>
<organism evidence="2 3">
    <name type="scientific">Streptomyces sannanensis</name>
    <dbReference type="NCBI Taxonomy" id="285536"/>
    <lineage>
        <taxon>Bacteria</taxon>
        <taxon>Bacillati</taxon>
        <taxon>Actinomycetota</taxon>
        <taxon>Actinomycetes</taxon>
        <taxon>Kitasatosporales</taxon>
        <taxon>Streptomycetaceae</taxon>
        <taxon>Streptomyces</taxon>
    </lineage>
</organism>
<comment type="caution">
    <text evidence="2">The sequence shown here is derived from an EMBL/GenBank/DDBJ whole genome shotgun (WGS) entry which is preliminary data.</text>
</comment>
<gene>
    <name evidence="2" type="ORF">GCM10020367_07480</name>
</gene>
<keyword evidence="3" id="KW-1185">Reference proteome</keyword>
<evidence type="ECO:0000313" key="3">
    <source>
        <dbReference type="Proteomes" id="UP001499990"/>
    </source>
</evidence>
<proteinExistence type="predicted"/>
<feature type="signal peptide" evidence="1">
    <location>
        <begin position="1"/>
        <end position="23"/>
    </location>
</feature>
<dbReference type="Proteomes" id="UP001499990">
    <property type="component" value="Unassembled WGS sequence"/>
</dbReference>